<dbReference type="GO" id="GO:0006412">
    <property type="term" value="P:translation"/>
    <property type="evidence" value="ECO:0007669"/>
    <property type="project" value="InterPro"/>
</dbReference>
<dbReference type="OrthoDB" id="10264538at2759"/>
<dbReference type="Gene3D" id="1.20.5.110">
    <property type="match status" value="1"/>
</dbReference>
<gene>
    <name evidence="6" type="primary">107362772</name>
</gene>
<dbReference type="InterPro" id="IPR001380">
    <property type="entry name" value="Ribosomal_eL13"/>
</dbReference>
<sequence>MAKFRNNVVPNVHFHKDWQRYIKTWFNQPARKARRARKRLTKSKPNSLKPVVSCPTMRYSIKKRLGRGFSITELKAVGMSVGYARSIGIAVDPRRKNKSHESVESNMHRLKVYKNRLQIVSRPGKGKKATAPEVQKLVTSIRGTIMPLKPKKITITKKIVDKKLANFKAYQLARMSRRKATLVGYREKKAKEAAESMDGPGKK</sequence>
<dbReference type="AlphaFoldDB" id="T1KBV5"/>
<evidence type="ECO:0000313" key="6">
    <source>
        <dbReference type="EnsemblMetazoa" id="tetur08g05420.1"/>
    </source>
</evidence>
<dbReference type="EMBL" id="CAEY01001955">
    <property type="status" value="NOT_ANNOTATED_CDS"/>
    <property type="molecule type" value="Genomic_DNA"/>
</dbReference>
<reference evidence="7" key="1">
    <citation type="submission" date="2011-08" db="EMBL/GenBank/DDBJ databases">
        <authorList>
            <person name="Rombauts S."/>
        </authorList>
    </citation>
    <scope>NUCLEOTIDE SEQUENCE</scope>
    <source>
        <strain evidence="7">London</strain>
    </source>
</reference>
<organism evidence="6 7">
    <name type="scientific">Tetranychus urticae</name>
    <name type="common">Two-spotted spider mite</name>
    <dbReference type="NCBI Taxonomy" id="32264"/>
    <lineage>
        <taxon>Eukaryota</taxon>
        <taxon>Metazoa</taxon>
        <taxon>Ecdysozoa</taxon>
        <taxon>Arthropoda</taxon>
        <taxon>Chelicerata</taxon>
        <taxon>Arachnida</taxon>
        <taxon>Acari</taxon>
        <taxon>Acariformes</taxon>
        <taxon>Trombidiformes</taxon>
        <taxon>Prostigmata</taxon>
        <taxon>Eleutherengona</taxon>
        <taxon>Raphignathae</taxon>
        <taxon>Tetranychoidea</taxon>
        <taxon>Tetranychidae</taxon>
        <taxon>Tetranychus</taxon>
    </lineage>
</organism>
<evidence type="ECO:0000256" key="5">
    <source>
        <dbReference type="ARBA" id="ARBA00035321"/>
    </source>
</evidence>
<dbReference type="KEGG" id="tut:107362772"/>
<dbReference type="GO" id="GO:0003723">
    <property type="term" value="F:RNA binding"/>
    <property type="evidence" value="ECO:0007669"/>
    <property type="project" value="TreeGrafter"/>
</dbReference>
<accession>T1KBV5</accession>
<evidence type="ECO:0000313" key="7">
    <source>
        <dbReference type="Proteomes" id="UP000015104"/>
    </source>
</evidence>
<dbReference type="STRING" id="32264.T1KBV5"/>
<dbReference type="EnsemblMetazoa" id="tetur08g05420.1">
    <property type="protein sequence ID" value="tetur08g05420.1"/>
    <property type="gene ID" value="tetur08g05420"/>
</dbReference>
<dbReference type="Proteomes" id="UP000015104">
    <property type="component" value="Unassembled WGS sequence"/>
</dbReference>
<evidence type="ECO:0000256" key="3">
    <source>
        <dbReference type="ARBA" id="ARBA00023274"/>
    </source>
</evidence>
<evidence type="ECO:0000256" key="2">
    <source>
        <dbReference type="ARBA" id="ARBA00022980"/>
    </source>
</evidence>
<dbReference type="Pfam" id="PF01294">
    <property type="entry name" value="Ribosomal_L13e"/>
    <property type="match status" value="1"/>
</dbReference>
<dbReference type="HOGENOM" id="CLU_075696_2_0_1"/>
<dbReference type="GO" id="GO:0022625">
    <property type="term" value="C:cytosolic large ribosomal subunit"/>
    <property type="evidence" value="ECO:0007669"/>
    <property type="project" value="TreeGrafter"/>
</dbReference>
<dbReference type="OMA" id="RYHTEAS"/>
<dbReference type="PANTHER" id="PTHR11722">
    <property type="entry name" value="60S RIBOSOMAL PROTEIN L13"/>
    <property type="match status" value="1"/>
</dbReference>
<dbReference type="PANTHER" id="PTHR11722:SF0">
    <property type="entry name" value="LARGE RIBOSOMAL SUBUNIT PROTEIN EL13"/>
    <property type="match status" value="1"/>
</dbReference>
<evidence type="ECO:0000256" key="4">
    <source>
        <dbReference type="ARBA" id="ARBA00035216"/>
    </source>
</evidence>
<name>T1KBV5_TETUR</name>
<dbReference type="HAMAP" id="MF_00499">
    <property type="entry name" value="Ribosomal_eL13"/>
    <property type="match status" value="1"/>
</dbReference>
<keyword evidence="2" id="KW-0689">Ribosomal protein</keyword>
<comment type="similarity">
    <text evidence="1">Belongs to the eukaryotic ribosomal protein eL13 family.</text>
</comment>
<dbReference type="GO" id="GO:0003735">
    <property type="term" value="F:structural constituent of ribosome"/>
    <property type="evidence" value="ECO:0007669"/>
    <property type="project" value="InterPro"/>
</dbReference>
<evidence type="ECO:0000256" key="1">
    <source>
        <dbReference type="ARBA" id="ARBA00005640"/>
    </source>
</evidence>
<keyword evidence="7" id="KW-1185">Reference proteome</keyword>
<protein>
    <recommendedName>
        <fullName evidence="4">Large ribosomal subunit protein eL13</fullName>
    </recommendedName>
    <alternativeName>
        <fullName evidence="5">60S ribosomal protein L13</fullName>
    </alternativeName>
</protein>
<keyword evidence="3" id="KW-0687">Ribonucleoprotein</keyword>
<reference evidence="6" key="2">
    <citation type="submission" date="2015-06" db="UniProtKB">
        <authorList>
            <consortium name="EnsemblMetazoa"/>
        </authorList>
    </citation>
    <scope>IDENTIFICATION</scope>
</reference>
<proteinExistence type="inferred from homology"/>
<dbReference type="eggNOG" id="KOG3295">
    <property type="taxonomic scope" value="Eukaryota"/>
</dbReference>